<evidence type="ECO:0000256" key="2">
    <source>
        <dbReference type="RuleBase" id="RU003707"/>
    </source>
</evidence>
<dbReference type="InterPro" id="IPR018376">
    <property type="entry name" value="Enoyl-CoA_hyd/isom_CS"/>
</dbReference>
<evidence type="ECO:0000313" key="3">
    <source>
        <dbReference type="EMBL" id="AVQ03679.1"/>
    </source>
</evidence>
<dbReference type="Gene3D" id="3.90.226.10">
    <property type="entry name" value="2-enoyl-CoA Hydratase, Chain A, domain 1"/>
    <property type="match status" value="1"/>
</dbReference>
<dbReference type="CDD" id="cd06558">
    <property type="entry name" value="crotonase-like"/>
    <property type="match status" value="1"/>
</dbReference>
<keyword evidence="4" id="KW-1185">Reference proteome</keyword>
<evidence type="ECO:0000256" key="1">
    <source>
        <dbReference type="ARBA" id="ARBA00005254"/>
    </source>
</evidence>
<sequence length="243" mass="24912">MIHLSHPDPSIALVELDVAPANVLALSERARLLDAFAAIEADPVVRAVVLTGRNGAFCTGDDLAESLTRDVAAQTAAILNFLEMCDRIAACPQPVIAAIDGWCIGGGLELALAADIRLASDRASLACSAVRMGLTASAERLVKLIGESRAKVHLLTGAPFDAARALADGLVAEVHPAADLRDAALGMARTIASRGPLAVAATKRVASGVSKTVAEIPALAASADHAEARAAFIGKRAAVFEGR</sequence>
<dbReference type="PANTHER" id="PTHR11941:SF54">
    <property type="entry name" value="ENOYL-COA HYDRATASE, MITOCHONDRIAL"/>
    <property type="match status" value="1"/>
</dbReference>
<dbReference type="SUPFAM" id="SSF52096">
    <property type="entry name" value="ClpP/crotonase"/>
    <property type="match status" value="1"/>
</dbReference>
<reference evidence="3 4" key="1">
    <citation type="journal article" date="2015" name="Biotechnol. Bioeng.">
        <title>Genome sequence and phenotypic characterization of Caulobacter segnis.</title>
        <authorList>
            <person name="Patel S."/>
            <person name="Fletcher B."/>
            <person name="Scott D.C."/>
            <person name="Ely B."/>
        </authorList>
    </citation>
    <scope>NUCLEOTIDE SEQUENCE [LARGE SCALE GENOMIC DNA]</scope>
    <source>
        <strain evidence="3 4">TK0059</strain>
    </source>
</reference>
<dbReference type="EMBL" id="CP027850">
    <property type="protein sequence ID" value="AVQ03679.1"/>
    <property type="molecule type" value="Genomic_DNA"/>
</dbReference>
<dbReference type="PANTHER" id="PTHR11941">
    <property type="entry name" value="ENOYL-COA HYDRATASE-RELATED"/>
    <property type="match status" value="1"/>
</dbReference>
<dbReference type="InterPro" id="IPR029045">
    <property type="entry name" value="ClpP/crotonase-like_dom_sf"/>
</dbReference>
<accession>A0ABM6TKI3</accession>
<protein>
    <submittedName>
        <fullName evidence="3">Enoyl-CoA hydratase/isomerase family protein</fullName>
    </submittedName>
</protein>
<name>A0ABM6TKI3_9CAUL</name>
<organism evidence="3 4">
    <name type="scientific">Caulobacter segnis</name>
    <dbReference type="NCBI Taxonomy" id="88688"/>
    <lineage>
        <taxon>Bacteria</taxon>
        <taxon>Pseudomonadati</taxon>
        <taxon>Pseudomonadota</taxon>
        <taxon>Alphaproteobacteria</taxon>
        <taxon>Caulobacterales</taxon>
        <taxon>Caulobacteraceae</taxon>
        <taxon>Caulobacter</taxon>
    </lineage>
</organism>
<dbReference type="RefSeq" id="WP_013080713.1">
    <property type="nucleotide sequence ID" value="NZ_CP027850.1"/>
</dbReference>
<dbReference type="PROSITE" id="PS00166">
    <property type="entry name" value="ENOYL_COA_HYDRATASE"/>
    <property type="match status" value="1"/>
</dbReference>
<evidence type="ECO:0000313" key="4">
    <source>
        <dbReference type="Proteomes" id="UP000240527"/>
    </source>
</evidence>
<proteinExistence type="inferred from homology"/>
<dbReference type="InterPro" id="IPR001753">
    <property type="entry name" value="Enoyl-CoA_hydra/iso"/>
</dbReference>
<dbReference type="Pfam" id="PF00378">
    <property type="entry name" value="ECH_1"/>
    <property type="match status" value="1"/>
</dbReference>
<gene>
    <name evidence="3" type="ORF">B7G68_18655</name>
</gene>
<dbReference type="Proteomes" id="UP000240527">
    <property type="component" value="Chromosome"/>
</dbReference>
<comment type="similarity">
    <text evidence="1 2">Belongs to the enoyl-CoA hydratase/isomerase family.</text>
</comment>